<feature type="transmembrane region" description="Helical" evidence="3">
    <location>
        <begin position="135"/>
        <end position="152"/>
    </location>
</feature>
<evidence type="ECO:0000256" key="3">
    <source>
        <dbReference type="SAM" id="Phobius"/>
    </source>
</evidence>
<dbReference type="InterPro" id="IPR036869">
    <property type="entry name" value="J_dom_sf"/>
</dbReference>
<accession>A0ABT6MV15</accession>
<evidence type="ECO:0000256" key="1">
    <source>
        <dbReference type="ARBA" id="ARBA00023186"/>
    </source>
</evidence>
<dbReference type="Proteomes" id="UP001160550">
    <property type="component" value="Unassembled WGS sequence"/>
</dbReference>
<feature type="region of interest" description="Disordered" evidence="2">
    <location>
        <begin position="231"/>
        <end position="260"/>
    </location>
</feature>
<feature type="domain" description="J" evidence="4">
    <location>
        <begin position="33"/>
        <end position="94"/>
    </location>
</feature>
<name>A0ABT6MV15_9GAMM</name>
<dbReference type="PROSITE" id="PS50076">
    <property type="entry name" value="DNAJ_2"/>
    <property type="match status" value="1"/>
</dbReference>
<keyword evidence="3" id="KW-0472">Membrane</keyword>
<keyword evidence="1" id="KW-0143">Chaperone</keyword>
<sequence length="260" mass="28029">MARLAGTGAVSRTLSRIDRLPEDSMSAQTDFVALYSELGIEPDCSLDGLRMAYRRRVADLHPDRVGDSGEDELKALNLRYAAALEFHRHYGRLPGAPATSQRRAQPAAAAAPRMDAALPIVEEVEAASPRRSSRMVVYGMLLLAALLVWWLSRTDGSAGFGSGIAGNKRGTARAAAIALRQGMEARDVVAMLGEPGSRELGGTHWVYGPSWVRFECSKVIDWYSSPLQPLRASPPRPAGESAAVLARADARPCPPTTSKY</sequence>
<proteinExistence type="predicted"/>
<evidence type="ECO:0000259" key="4">
    <source>
        <dbReference type="PROSITE" id="PS50076"/>
    </source>
</evidence>
<evidence type="ECO:0000313" key="6">
    <source>
        <dbReference type="Proteomes" id="UP001160550"/>
    </source>
</evidence>
<dbReference type="CDD" id="cd06257">
    <property type="entry name" value="DnaJ"/>
    <property type="match status" value="1"/>
</dbReference>
<dbReference type="SUPFAM" id="SSF46565">
    <property type="entry name" value="Chaperone J-domain"/>
    <property type="match status" value="1"/>
</dbReference>
<keyword evidence="3" id="KW-1133">Transmembrane helix</keyword>
<evidence type="ECO:0000256" key="2">
    <source>
        <dbReference type="SAM" id="MobiDB-lite"/>
    </source>
</evidence>
<dbReference type="EMBL" id="JARYGX010000025">
    <property type="protein sequence ID" value="MDH7454280.1"/>
    <property type="molecule type" value="Genomic_DNA"/>
</dbReference>
<protein>
    <submittedName>
        <fullName evidence="5">J domain-containing protein</fullName>
    </submittedName>
</protein>
<reference evidence="5" key="2">
    <citation type="submission" date="2023-04" db="EMBL/GenBank/DDBJ databases">
        <authorList>
            <person name="Sun J.-Q."/>
        </authorList>
    </citation>
    <scope>NUCLEOTIDE SEQUENCE</scope>
    <source>
        <strain evidence="5">CC-YY355</strain>
    </source>
</reference>
<dbReference type="Gene3D" id="1.10.287.110">
    <property type="entry name" value="DnaJ domain"/>
    <property type="match status" value="1"/>
</dbReference>
<gene>
    <name evidence="5" type="ORF">QF205_14555</name>
</gene>
<dbReference type="InterPro" id="IPR001623">
    <property type="entry name" value="DnaJ_domain"/>
</dbReference>
<reference evidence="5" key="1">
    <citation type="journal article" date="2007" name="Int. J. Syst. Evol. Microbiol.">
        <title>Luteimonas composti sp. nov., a moderately thermophilic bacterium isolated from food waste.</title>
        <authorList>
            <person name="Young C.C."/>
            <person name="Kampfer P."/>
            <person name="Chen W.M."/>
            <person name="Yen W.S."/>
            <person name="Arun A.B."/>
            <person name="Lai W.A."/>
            <person name="Shen F.T."/>
            <person name="Rekha P.D."/>
            <person name="Lin K.Y."/>
            <person name="Chou J.H."/>
        </authorList>
    </citation>
    <scope>NUCLEOTIDE SEQUENCE</scope>
    <source>
        <strain evidence="5">CC-YY355</strain>
    </source>
</reference>
<comment type="caution">
    <text evidence="5">The sequence shown here is derived from an EMBL/GenBank/DDBJ whole genome shotgun (WGS) entry which is preliminary data.</text>
</comment>
<keyword evidence="3" id="KW-0812">Transmembrane</keyword>
<organism evidence="5 6">
    <name type="scientific">Luteimonas composti</name>
    <dbReference type="NCBI Taxonomy" id="398257"/>
    <lineage>
        <taxon>Bacteria</taxon>
        <taxon>Pseudomonadati</taxon>
        <taxon>Pseudomonadota</taxon>
        <taxon>Gammaproteobacteria</taxon>
        <taxon>Lysobacterales</taxon>
        <taxon>Lysobacteraceae</taxon>
        <taxon>Luteimonas</taxon>
    </lineage>
</organism>
<keyword evidence="6" id="KW-1185">Reference proteome</keyword>
<dbReference type="RefSeq" id="WP_280943495.1">
    <property type="nucleotide sequence ID" value="NZ_JARYGX010000025.1"/>
</dbReference>
<evidence type="ECO:0000313" key="5">
    <source>
        <dbReference type="EMBL" id="MDH7454280.1"/>
    </source>
</evidence>